<evidence type="ECO:0000256" key="1">
    <source>
        <dbReference type="SAM" id="Coils"/>
    </source>
</evidence>
<gene>
    <name evidence="3" type="ORF">A3K91_0834</name>
</gene>
<evidence type="ECO:0000313" key="3">
    <source>
        <dbReference type="EMBL" id="AMT96453.1"/>
    </source>
</evidence>
<dbReference type="EMBL" id="CP014945">
    <property type="protein sequence ID" value="AMT96453.1"/>
    <property type="molecule type" value="Genomic_DNA"/>
</dbReference>
<feature type="coiled-coil region" evidence="1">
    <location>
        <begin position="124"/>
        <end position="154"/>
    </location>
</feature>
<evidence type="ECO:0000313" key="4">
    <source>
        <dbReference type="Proteomes" id="UP000076104"/>
    </source>
</evidence>
<keyword evidence="2" id="KW-0812">Transmembrane</keyword>
<organism evidence="3 4">
    <name type="scientific">Psychrobacter alimentarius</name>
    <dbReference type="NCBI Taxonomy" id="261164"/>
    <lineage>
        <taxon>Bacteria</taxon>
        <taxon>Pseudomonadati</taxon>
        <taxon>Pseudomonadota</taxon>
        <taxon>Gammaproteobacteria</taxon>
        <taxon>Moraxellales</taxon>
        <taxon>Moraxellaceae</taxon>
        <taxon>Psychrobacter</taxon>
    </lineage>
</organism>
<keyword evidence="4" id="KW-1185">Reference proteome</keyword>
<feature type="transmembrane region" description="Helical" evidence="2">
    <location>
        <begin position="53"/>
        <end position="73"/>
    </location>
</feature>
<reference evidence="3 4" key="1">
    <citation type="submission" date="2016-03" db="EMBL/GenBank/DDBJ databases">
        <title>Genome sequencing of Psychrobacter alimentarius PAMC 27889.</title>
        <authorList>
            <person name="Lee J."/>
            <person name="Kim O.-S."/>
        </authorList>
    </citation>
    <scope>NUCLEOTIDE SEQUENCE [LARGE SCALE GENOMIC DNA]</scope>
    <source>
        <strain evidence="3 4">PAMC 27889</strain>
    </source>
</reference>
<keyword evidence="2" id="KW-1133">Transmembrane helix</keyword>
<accession>A0ABM5ZWJ4</accession>
<evidence type="ECO:0000256" key="2">
    <source>
        <dbReference type="SAM" id="Phobius"/>
    </source>
</evidence>
<protein>
    <submittedName>
        <fullName evidence="3">Uncharacterized protein</fullName>
    </submittedName>
</protein>
<proteinExistence type="predicted"/>
<sequence>MRVKFVQRFCSQPTRLSCQNSALRYGEHRLYSLDMSNEPIIAAGKGQRGASTLLLALFVVVVLVTATVGLLFGHKLGYQRGFHSMQTETKQAMINSSEATKELEKLRLSNKIATKQSATSKQELAISLANIKELRENQKELTVENRQLAQLNEAYAEIVVDQGGMPLKILGAKIKPLPENSFEYGFDVGMLSSDGQAKRLQPTLTLLNDNSLVEVPLDPAVYTIDGITRIRGRFTMPTGFRPLQVKLNLQAGGQKVEQLYNWSLGASVDNMPLSLLDLSEVDESPIEP</sequence>
<keyword evidence="1" id="KW-0175">Coiled coil</keyword>
<dbReference type="Proteomes" id="UP000076104">
    <property type="component" value="Chromosome"/>
</dbReference>
<keyword evidence="2" id="KW-0472">Membrane</keyword>
<name>A0ABM5ZWJ4_9GAMM</name>